<keyword evidence="1" id="KW-0812">Transmembrane</keyword>
<proteinExistence type="predicted"/>
<keyword evidence="3" id="KW-1185">Reference proteome</keyword>
<accession>A0A6B0SS12</accession>
<keyword evidence="1" id="KW-1133">Transmembrane helix</keyword>
<protein>
    <submittedName>
        <fullName evidence="2">Uncharacterized protein</fullName>
    </submittedName>
</protein>
<feature type="transmembrane region" description="Helical" evidence="1">
    <location>
        <begin position="41"/>
        <end position="63"/>
    </location>
</feature>
<evidence type="ECO:0000313" key="2">
    <source>
        <dbReference type="EMBL" id="MXR41445.1"/>
    </source>
</evidence>
<name>A0A6B0SS12_9EURY</name>
<evidence type="ECO:0000256" key="1">
    <source>
        <dbReference type="SAM" id="Phobius"/>
    </source>
</evidence>
<dbReference type="AlphaFoldDB" id="A0A6B0SS12"/>
<organism evidence="2 3">
    <name type="scientific">Halobaculum saliterrae</name>
    <dbReference type="NCBI Taxonomy" id="2073113"/>
    <lineage>
        <taxon>Archaea</taxon>
        <taxon>Methanobacteriati</taxon>
        <taxon>Methanobacteriota</taxon>
        <taxon>Stenosarchaea group</taxon>
        <taxon>Halobacteria</taxon>
        <taxon>Halobacteriales</taxon>
        <taxon>Haloferacaceae</taxon>
        <taxon>Halobaculum</taxon>
    </lineage>
</organism>
<sequence>MRRISTVAAFVAAFAVGTAPQRAIAHPGHPTATPSGPLAGASPTGLGIVLAGVLFVSGVLLLAHEDVLTDGTRGVGVAVGAALTVIGAVVAFVEF</sequence>
<comment type="caution">
    <text evidence="2">The sequence shown here is derived from an EMBL/GenBank/DDBJ whole genome shotgun (WGS) entry which is preliminary data.</text>
</comment>
<feature type="transmembrane region" description="Helical" evidence="1">
    <location>
        <begin position="75"/>
        <end position="93"/>
    </location>
</feature>
<dbReference type="RefSeq" id="WP_159665891.1">
    <property type="nucleotide sequence ID" value="NZ_WUUS01000005.1"/>
</dbReference>
<gene>
    <name evidence="2" type="ORF">GRX01_08860</name>
</gene>
<dbReference type="EMBL" id="WUUS01000005">
    <property type="protein sequence ID" value="MXR41445.1"/>
    <property type="molecule type" value="Genomic_DNA"/>
</dbReference>
<keyword evidence="1" id="KW-0472">Membrane</keyword>
<dbReference type="Proteomes" id="UP000437065">
    <property type="component" value="Unassembled WGS sequence"/>
</dbReference>
<evidence type="ECO:0000313" key="3">
    <source>
        <dbReference type="Proteomes" id="UP000437065"/>
    </source>
</evidence>
<reference evidence="2 3" key="1">
    <citation type="submission" date="2019-12" db="EMBL/GenBank/DDBJ databases">
        <title>Isolation and characterization of three novel carbon monoxide-oxidizing members of Halobacteria from salione crusts and soils.</title>
        <authorList>
            <person name="Myers M.R."/>
            <person name="King G.M."/>
        </authorList>
    </citation>
    <scope>NUCLEOTIDE SEQUENCE [LARGE SCALE GENOMIC DNA]</scope>
    <source>
        <strain evidence="2 3">WSA2</strain>
    </source>
</reference>